<dbReference type="AlphaFoldDB" id="A0A448X621"/>
<sequence length="142" mass="14941">MACKLLPCLSFALVDLDRGVRENAFKAVHGILERLEKAHEIPELEESEDSTEQATIGLSRSSLAVTAGSQALAHWAASALAFSTLLLQQASNVVQTSFTTPASTNSPESQTDPAPIDTVKFPSASASLESVTATTEAAPQSR</sequence>
<proteinExistence type="predicted"/>
<comment type="caution">
    <text evidence="2">The sequence shown here is derived from an EMBL/GenBank/DDBJ whole genome shotgun (WGS) entry which is preliminary data.</text>
</comment>
<evidence type="ECO:0000256" key="1">
    <source>
        <dbReference type="SAM" id="MobiDB-lite"/>
    </source>
</evidence>
<name>A0A448X621_9PLAT</name>
<accession>A0A448X621</accession>
<feature type="compositionally biased region" description="Polar residues" evidence="1">
    <location>
        <begin position="98"/>
        <end position="112"/>
    </location>
</feature>
<evidence type="ECO:0000313" key="3">
    <source>
        <dbReference type="Proteomes" id="UP000784294"/>
    </source>
</evidence>
<dbReference type="OrthoDB" id="447103at2759"/>
<feature type="compositionally biased region" description="Polar residues" evidence="1">
    <location>
        <begin position="124"/>
        <end position="142"/>
    </location>
</feature>
<reference evidence="2" key="1">
    <citation type="submission" date="2018-11" db="EMBL/GenBank/DDBJ databases">
        <authorList>
            <consortium name="Pathogen Informatics"/>
        </authorList>
    </citation>
    <scope>NUCLEOTIDE SEQUENCE</scope>
</reference>
<dbReference type="Proteomes" id="UP000784294">
    <property type="component" value="Unassembled WGS sequence"/>
</dbReference>
<dbReference type="EMBL" id="CAAALY010099065">
    <property type="protein sequence ID" value="VEL28955.1"/>
    <property type="molecule type" value="Genomic_DNA"/>
</dbReference>
<gene>
    <name evidence="2" type="ORF">PXEA_LOCUS22395</name>
</gene>
<feature type="region of interest" description="Disordered" evidence="1">
    <location>
        <begin position="98"/>
        <end position="142"/>
    </location>
</feature>
<keyword evidence="3" id="KW-1185">Reference proteome</keyword>
<protein>
    <submittedName>
        <fullName evidence="2">Uncharacterized protein</fullName>
    </submittedName>
</protein>
<evidence type="ECO:0000313" key="2">
    <source>
        <dbReference type="EMBL" id="VEL28955.1"/>
    </source>
</evidence>
<organism evidence="2 3">
    <name type="scientific">Protopolystoma xenopodis</name>
    <dbReference type="NCBI Taxonomy" id="117903"/>
    <lineage>
        <taxon>Eukaryota</taxon>
        <taxon>Metazoa</taxon>
        <taxon>Spiralia</taxon>
        <taxon>Lophotrochozoa</taxon>
        <taxon>Platyhelminthes</taxon>
        <taxon>Monogenea</taxon>
        <taxon>Polyopisthocotylea</taxon>
        <taxon>Polystomatidea</taxon>
        <taxon>Polystomatidae</taxon>
        <taxon>Protopolystoma</taxon>
    </lineage>
</organism>